<comment type="subcellular location">
    <subcellularLocation>
        <location evidence="5">Cytoplasm</location>
    </subcellularLocation>
    <text evidence="5">Associated with two foci at the outer edges of the nucleoid region in young cells, and at four foci within both cell halves in older cells.</text>
</comment>
<keyword evidence="4 5" id="KW-0131">Cell cycle</keyword>
<organism evidence="6 7">
    <name type="scientific">Alicyclobacillus vulcanalis</name>
    <dbReference type="NCBI Taxonomy" id="252246"/>
    <lineage>
        <taxon>Bacteria</taxon>
        <taxon>Bacillati</taxon>
        <taxon>Bacillota</taxon>
        <taxon>Bacilli</taxon>
        <taxon>Bacillales</taxon>
        <taxon>Alicyclobacillaceae</taxon>
        <taxon>Alicyclobacillus</taxon>
    </lineage>
</organism>
<sequence>MELIAALEAVLFAAGTDGMTTREIAQALDVPEAQARDLCHLLAARLEERGSGLTLLHTGDAWQLVTRPEFAPYFRRMAEQPSRTSLSQAALEVLAIISYKQPITRAEIEEIRGVQSDRAIATLIHRGLVQEVGRQDAPGRPILYGTTMEFLRQFGLRSLEELPPLPDFAGQDGRADLFAISTELARD</sequence>
<dbReference type="GO" id="GO:0051304">
    <property type="term" value="P:chromosome separation"/>
    <property type="evidence" value="ECO:0007669"/>
    <property type="project" value="InterPro"/>
</dbReference>
<comment type="subunit">
    <text evidence="5">Homodimer. Homodimerization may be required to stabilize the binding of ScpA to the Smc head domains. Component of a cohesin-like complex composed of ScpA, ScpB and the Smc homodimer, in which ScpA and ScpB bind to the head domain of Smc. The presence of the three proteins is required for the association of the complex with DNA.</text>
</comment>
<dbReference type="RefSeq" id="WP_076344759.1">
    <property type="nucleotide sequence ID" value="NZ_FTOO01000002.1"/>
</dbReference>
<dbReference type="Pfam" id="PF04079">
    <property type="entry name" value="SMC_ScpB"/>
    <property type="match status" value="1"/>
</dbReference>
<proteinExistence type="inferred from homology"/>
<dbReference type="Proteomes" id="UP000186156">
    <property type="component" value="Unassembled WGS sequence"/>
</dbReference>
<evidence type="ECO:0000256" key="5">
    <source>
        <dbReference type="HAMAP-Rule" id="MF_01804"/>
    </source>
</evidence>
<dbReference type="Gene3D" id="1.10.10.10">
    <property type="entry name" value="Winged helix-like DNA-binding domain superfamily/Winged helix DNA-binding domain"/>
    <property type="match status" value="2"/>
</dbReference>
<keyword evidence="3 5" id="KW-0159">Chromosome partition</keyword>
<evidence type="ECO:0000256" key="4">
    <source>
        <dbReference type="ARBA" id="ARBA00023306"/>
    </source>
</evidence>
<dbReference type="InterPro" id="IPR005234">
    <property type="entry name" value="ScpB_csome_segregation"/>
</dbReference>
<evidence type="ECO:0000256" key="3">
    <source>
        <dbReference type="ARBA" id="ARBA00022829"/>
    </source>
</evidence>
<name>A0A1N7KKY3_9BACL</name>
<gene>
    <name evidence="5" type="primary">scpB</name>
    <name evidence="6" type="ORF">SAMN05421799_10222</name>
</gene>
<evidence type="ECO:0000313" key="7">
    <source>
        <dbReference type="Proteomes" id="UP000186156"/>
    </source>
</evidence>
<reference evidence="7" key="1">
    <citation type="submission" date="2017-01" db="EMBL/GenBank/DDBJ databases">
        <authorList>
            <person name="Varghese N."/>
            <person name="Submissions S."/>
        </authorList>
    </citation>
    <scope>NUCLEOTIDE SEQUENCE [LARGE SCALE GENOMIC DNA]</scope>
    <source>
        <strain evidence="7">DSM 16176</strain>
    </source>
</reference>
<evidence type="ECO:0000313" key="6">
    <source>
        <dbReference type="EMBL" id="SIS62272.1"/>
    </source>
</evidence>
<evidence type="ECO:0000256" key="1">
    <source>
        <dbReference type="ARBA" id="ARBA00022490"/>
    </source>
</evidence>
<accession>A0A1N7KKY3</accession>
<dbReference type="NCBIfam" id="TIGR00281">
    <property type="entry name" value="SMC-Scp complex subunit ScpB"/>
    <property type="match status" value="1"/>
</dbReference>
<keyword evidence="2 5" id="KW-0132">Cell division</keyword>
<comment type="similarity">
    <text evidence="5">Belongs to the ScpB family.</text>
</comment>
<keyword evidence="1 5" id="KW-0963">Cytoplasm</keyword>
<dbReference type="AlphaFoldDB" id="A0A1N7KKY3"/>
<dbReference type="InterPro" id="IPR036388">
    <property type="entry name" value="WH-like_DNA-bd_sf"/>
</dbReference>
<dbReference type="PIRSF" id="PIRSF019345">
    <property type="entry name" value="ScpB"/>
    <property type="match status" value="1"/>
</dbReference>
<dbReference type="PANTHER" id="PTHR34298:SF2">
    <property type="entry name" value="SEGREGATION AND CONDENSATION PROTEIN B"/>
    <property type="match status" value="1"/>
</dbReference>
<dbReference type="GO" id="GO:0005737">
    <property type="term" value="C:cytoplasm"/>
    <property type="evidence" value="ECO:0007669"/>
    <property type="project" value="UniProtKB-SubCell"/>
</dbReference>
<keyword evidence="7" id="KW-1185">Reference proteome</keyword>
<dbReference type="SUPFAM" id="SSF46785">
    <property type="entry name" value="Winged helix' DNA-binding domain"/>
    <property type="match status" value="2"/>
</dbReference>
<comment type="function">
    <text evidence="5">Participates in chromosomal partition during cell division. May act via the formation of a condensin-like complex containing Smc and ScpA that pull DNA away from mid-cell into both cell halves.</text>
</comment>
<evidence type="ECO:0000256" key="2">
    <source>
        <dbReference type="ARBA" id="ARBA00022618"/>
    </source>
</evidence>
<protein>
    <recommendedName>
        <fullName evidence="5">Segregation and condensation protein B</fullName>
    </recommendedName>
</protein>
<dbReference type="EMBL" id="FTOO01000002">
    <property type="protein sequence ID" value="SIS62272.1"/>
    <property type="molecule type" value="Genomic_DNA"/>
</dbReference>
<dbReference type="GO" id="GO:0051301">
    <property type="term" value="P:cell division"/>
    <property type="evidence" value="ECO:0007669"/>
    <property type="project" value="UniProtKB-KW"/>
</dbReference>
<dbReference type="HAMAP" id="MF_01804">
    <property type="entry name" value="ScpB"/>
    <property type="match status" value="1"/>
</dbReference>
<dbReference type="PANTHER" id="PTHR34298">
    <property type="entry name" value="SEGREGATION AND CONDENSATION PROTEIN B"/>
    <property type="match status" value="1"/>
</dbReference>
<dbReference type="InterPro" id="IPR036390">
    <property type="entry name" value="WH_DNA-bd_sf"/>
</dbReference>
<dbReference type="GO" id="GO:0006260">
    <property type="term" value="P:DNA replication"/>
    <property type="evidence" value="ECO:0007669"/>
    <property type="project" value="UniProtKB-UniRule"/>
</dbReference>
<dbReference type="OrthoDB" id="9806226at2"/>
<dbReference type="STRING" id="252246.SAMN05421799_10222"/>